<evidence type="ECO:0000256" key="1">
    <source>
        <dbReference type="SAM" id="Phobius"/>
    </source>
</evidence>
<evidence type="ECO:0000313" key="4">
    <source>
        <dbReference type="Proteomes" id="UP000029382"/>
    </source>
</evidence>
<reference evidence="3 5" key="2">
    <citation type="submission" date="2016-10" db="EMBL/GenBank/DDBJ databases">
        <authorList>
            <person name="Varghese N."/>
            <person name="Submissions S."/>
        </authorList>
    </citation>
    <scope>NUCLEOTIDE SEQUENCE [LARGE SCALE GENOMIC DNA]</scope>
    <source>
        <strain evidence="3 5">JB1</strain>
    </source>
</reference>
<dbReference type="Proteomes" id="UP000182793">
    <property type="component" value="Unassembled WGS sequence"/>
</dbReference>
<keyword evidence="5" id="KW-1185">Reference proteome</keyword>
<dbReference type="AlphaFoldDB" id="A0A091CAS4"/>
<evidence type="ECO:0000313" key="3">
    <source>
        <dbReference type="EMBL" id="SFL13345.1"/>
    </source>
</evidence>
<organism evidence="2 4">
    <name type="scientific">Streptococcus equinus JB1</name>
    <dbReference type="NCBI Taxonomy" id="1294274"/>
    <lineage>
        <taxon>Bacteria</taxon>
        <taxon>Bacillati</taxon>
        <taxon>Bacillota</taxon>
        <taxon>Bacilli</taxon>
        <taxon>Lactobacillales</taxon>
        <taxon>Streptococcaceae</taxon>
        <taxon>Streptococcus</taxon>
    </lineage>
</organism>
<accession>A0A091CAS4</accession>
<dbReference type="RefSeq" id="WP_039697143.1">
    <property type="nucleotide sequence ID" value="NZ_AUZH01000026.1"/>
</dbReference>
<dbReference type="GO" id="GO:0000428">
    <property type="term" value="C:DNA-directed RNA polymerase complex"/>
    <property type="evidence" value="ECO:0007669"/>
    <property type="project" value="UniProtKB-KW"/>
</dbReference>
<proteinExistence type="predicted"/>
<protein>
    <submittedName>
        <fullName evidence="2">DNA-directed RNA polymerase subunit beta</fullName>
    </submittedName>
</protein>
<keyword evidence="2" id="KW-0804">Transcription</keyword>
<dbReference type="EMBL" id="AUZH01000026">
    <property type="protein sequence ID" value="KFN87338.1"/>
    <property type="molecule type" value="Genomic_DNA"/>
</dbReference>
<feature type="transmembrane region" description="Helical" evidence="1">
    <location>
        <begin position="12"/>
        <end position="37"/>
    </location>
</feature>
<evidence type="ECO:0000313" key="5">
    <source>
        <dbReference type="Proteomes" id="UP000182793"/>
    </source>
</evidence>
<dbReference type="PROSITE" id="PS51257">
    <property type="entry name" value="PROKAR_LIPOPROTEIN"/>
    <property type="match status" value="1"/>
</dbReference>
<dbReference type="Pfam" id="PF11772">
    <property type="entry name" value="EpuA"/>
    <property type="match status" value="1"/>
</dbReference>
<dbReference type="InterPro" id="IPR024596">
    <property type="entry name" value="RNApol_su_b/EpuA"/>
</dbReference>
<keyword evidence="1" id="KW-1133">Transmembrane helix</keyword>
<keyword evidence="2" id="KW-0240">DNA-directed RNA polymerase</keyword>
<evidence type="ECO:0000313" key="2">
    <source>
        <dbReference type="EMBL" id="KFN87338.1"/>
    </source>
</evidence>
<dbReference type="Proteomes" id="UP000029382">
    <property type="component" value="Unassembled WGS sequence"/>
</dbReference>
<keyword evidence="1" id="KW-0472">Membrane</keyword>
<dbReference type="EMBL" id="FOTG01000003">
    <property type="protein sequence ID" value="SFL13345.1"/>
    <property type="molecule type" value="Genomic_DNA"/>
</dbReference>
<name>A0A091CAS4_STREI</name>
<reference evidence="2 4" key="1">
    <citation type="journal article" date="2014" name="Genome Announc.">
        <title>Draft Genome Sequences of Streptococcus bovis Strains ATCC 33317 and JB1.</title>
        <authorList>
            <person name="Benahmed F.H."/>
            <person name="Gopinath G.R."/>
            <person name="Harbottle H."/>
            <person name="Cotta M.A."/>
            <person name="Luo Y."/>
            <person name="Henderson C."/>
            <person name="Teri P."/>
            <person name="Soppet D."/>
            <person name="Rasmussen M."/>
            <person name="Whitehead T.R."/>
            <person name="Davidson M."/>
        </authorList>
    </citation>
    <scope>NUCLEOTIDE SEQUENCE [LARGE SCALE GENOMIC DNA]</scope>
    <source>
        <strain evidence="2 4">JB1</strain>
    </source>
</reference>
<gene>
    <name evidence="2" type="ORF">H702_07950</name>
    <name evidence="3" type="ORF">SAMN02910290_00537</name>
</gene>
<sequence>MTSGWKYVAKQLGLVLVVALLACLFLAIGLMIGYGVIGDGKNPLSILSLDKWQAIIGKFTGQ</sequence>
<comment type="caution">
    <text evidence="2">The sequence shown here is derived from an EMBL/GenBank/DDBJ whole genome shotgun (WGS) entry which is preliminary data.</text>
</comment>
<keyword evidence="1" id="KW-0812">Transmembrane</keyword>